<name>A0A409WF75_PSICY</name>
<dbReference type="GO" id="GO:0020037">
    <property type="term" value="F:heme binding"/>
    <property type="evidence" value="ECO:0007669"/>
    <property type="project" value="InterPro"/>
</dbReference>
<dbReference type="AlphaFoldDB" id="A0A409WF75"/>
<dbReference type="Pfam" id="PF00067">
    <property type="entry name" value="p450"/>
    <property type="match status" value="1"/>
</dbReference>
<dbReference type="OrthoDB" id="1844152at2759"/>
<dbReference type="CDD" id="cd11041">
    <property type="entry name" value="CYP503A1-like"/>
    <property type="match status" value="1"/>
</dbReference>
<protein>
    <recommendedName>
        <fullName evidence="9">Cytochrome P450</fullName>
    </recommendedName>
</protein>
<keyword evidence="3 6" id="KW-0479">Metal-binding</keyword>
<evidence type="ECO:0000313" key="7">
    <source>
        <dbReference type="EMBL" id="PPQ77162.1"/>
    </source>
</evidence>
<evidence type="ECO:0000256" key="3">
    <source>
        <dbReference type="ARBA" id="ARBA00022723"/>
    </source>
</evidence>
<evidence type="ECO:0000313" key="8">
    <source>
        <dbReference type="Proteomes" id="UP000283269"/>
    </source>
</evidence>
<dbReference type="InterPro" id="IPR036396">
    <property type="entry name" value="Cyt_P450_sf"/>
</dbReference>
<evidence type="ECO:0008006" key="9">
    <source>
        <dbReference type="Google" id="ProtNLM"/>
    </source>
</evidence>
<gene>
    <name evidence="7" type="ORF">CVT25_010790</name>
</gene>
<dbReference type="InterPro" id="IPR002403">
    <property type="entry name" value="Cyt_P450_E_grp-IV"/>
</dbReference>
<evidence type="ECO:0000256" key="6">
    <source>
        <dbReference type="PIRSR" id="PIRSR602403-1"/>
    </source>
</evidence>
<dbReference type="GO" id="GO:0016705">
    <property type="term" value="F:oxidoreductase activity, acting on paired donors, with incorporation or reduction of molecular oxygen"/>
    <property type="evidence" value="ECO:0007669"/>
    <property type="project" value="InterPro"/>
</dbReference>
<keyword evidence="4" id="KW-0560">Oxidoreductase</keyword>
<dbReference type="GO" id="GO:0005506">
    <property type="term" value="F:iron ion binding"/>
    <property type="evidence" value="ECO:0007669"/>
    <property type="project" value="InterPro"/>
</dbReference>
<feature type="binding site" description="axial binding residue" evidence="6">
    <location>
        <position position="418"/>
    </location>
    <ligand>
        <name>heme</name>
        <dbReference type="ChEBI" id="CHEBI:30413"/>
    </ligand>
    <ligandPart>
        <name>Fe</name>
        <dbReference type="ChEBI" id="CHEBI:18248"/>
    </ligandPart>
</feature>
<evidence type="ECO:0000256" key="2">
    <source>
        <dbReference type="ARBA" id="ARBA00010617"/>
    </source>
</evidence>
<reference evidence="7 8" key="1">
    <citation type="journal article" date="2018" name="Evol. Lett.">
        <title>Horizontal gene cluster transfer increased hallucinogenic mushroom diversity.</title>
        <authorList>
            <person name="Reynolds H.T."/>
            <person name="Vijayakumar V."/>
            <person name="Gluck-Thaler E."/>
            <person name="Korotkin H.B."/>
            <person name="Matheny P.B."/>
            <person name="Slot J.C."/>
        </authorList>
    </citation>
    <scope>NUCLEOTIDE SEQUENCE [LARGE SCALE GENOMIC DNA]</scope>
    <source>
        <strain evidence="7 8">2631</strain>
    </source>
</reference>
<dbReference type="Proteomes" id="UP000283269">
    <property type="component" value="Unassembled WGS sequence"/>
</dbReference>
<evidence type="ECO:0000256" key="4">
    <source>
        <dbReference type="ARBA" id="ARBA00023002"/>
    </source>
</evidence>
<dbReference type="STRING" id="93625.A0A409WF75"/>
<dbReference type="Gene3D" id="1.10.630.10">
    <property type="entry name" value="Cytochrome P450"/>
    <property type="match status" value="1"/>
</dbReference>
<dbReference type="GO" id="GO:0016020">
    <property type="term" value="C:membrane"/>
    <property type="evidence" value="ECO:0007669"/>
    <property type="project" value="UniProtKB-SubCell"/>
</dbReference>
<keyword evidence="5 6" id="KW-0408">Iron</keyword>
<dbReference type="PRINTS" id="PR00465">
    <property type="entry name" value="EP450IV"/>
</dbReference>
<keyword evidence="8" id="KW-1185">Reference proteome</keyword>
<evidence type="ECO:0000256" key="1">
    <source>
        <dbReference type="ARBA" id="ARBA00001971"/>
    </source>
</evidence>
<dbReference type="PANTHER" id="PTHR46206">
    <property type="entry name" value="CYTOCHROME P450"/>
    <property type="match status" value="1"/>
</dbReference>
<evidence type="ECO:0000256" key="5">
    <source>
        <dbReference type="ARBA" id="ARBA00023004"/>
    </source>
</evidence>
<dbReference type="GO" id="GO:0004497">
    <property type="term" value="F:monooxygenase activity"/>
    <property type="evidence" value="ECO:0007669"/>
    <property type="project" value="UniProtKB-KW"/>
</dbReference>
<organism evidence="7 8">
    <name type="scientific">Psilocybe cyanescens</name>
    <dbReference type="NCBI Taxonomy" id="93625"/>
    <lineage>
        <taxon>Eukaryota</taxon>
        <taxon>Fungi</taxon>
        <taxon>Dikarya</taxon>
        <taxon>Basidiomycota</taxon>
        <taxon>Agaricomycotina</taxon>
        <taxon>Agaricomycetes</taxon>
        <taxon>Agaricomycetidae</taxon>
        <taxon>Agaricales</taxon>
        <taxon>Agaricineae</taxon>
        <taxon>Strophariaceae</taxon>
        <taxon>Psilocybe</taxon>
    </lineage>
</organism>
<proteinExistence type="inferred from homology"/>
<dbReference type="InterPro" id="IPR001128">
    <property type="entry name" value="Cyt_P450"/>
</dbReference>
<sequence length="472" mass="52936">LDHIPTIGYSNPLLTFLTSIKYIFGARELLLEGYKLYPNGIFKLSTFDGWSVVVNGTRLVDDIRRSTGEQLHSMSAVAGVSNPASLNKPGARLLDNPFHIDVIRAALTRNIGIRFHDIHDEVRRAYADAIPSDNGEGDLFLFPRRVDLVGGVQTTSRRDNKGVLSLLVWGTLVLCERATKEIYKGRFIRLFPPFLRPLGTRLVTGIHGLRNKMENYIRPIMEFRLEQQKLHGVDWPGKPNDLISWLIDAAQASGEEVTVEDLSTRMLFTSFGAIHTSSVTFTAALFQLSQTPQDAEEIRKEVENVVKVEGWSKASVGKMHKLDSYLRESQRLHFMTLLTMGRAVVQDFTFSDGTVMPKNVAGISVNVYARHRDEGLYPDAYAFDGFRFVPKAGSGASQPLVATPTLEYHGFGHGRSTCPGRFFAVTELKTMLAHIVTNYDIKLEQDEYPPKMVVEANSIPNMSAKIMFRKRI</sequence>
<dbReference type="InParanoid" id="A0A409WF75"/>
<comment type="caution">
    <text evidence="7">The sequence shown here is derived from an EMBL/GenBank/DDBJ whole genome shotgun (WGS) entry which is preliminary data.</text>
</comment>
<comment type="cofactor">
    <cofactor evidence="1 6">
        <name>heme</name>
        <dbReference type="ChEBI" id="CHEBI:30413"/>
    </cofactor>
</comment>
<feature type="non-terminal residue" evidence="7">
    <location>
        <position position="1"/>
    </location>
</feature>
<comment type="similarity">
    <text evidence="2">Belongs to the cytochrome P450 family.</text>
</comment>
<dbReference type="EMBL" id="NHYD01003442">
    <property type="protein sequence ID" value="PPQ77162.1"/>
    <property type="molecule type" value="Genomic_DNA"/>
</dbReference>
<dbReference type="SUPFAM" id="SSF48264">
    <property type="entry name" value="Cytochrome P450"/>
    <property type="match status" value="1"/>
</dbReference>
<keyword evidence="6" id="KW-0349">Heme</keyword>
<accession>A0A409WF75</accession>